<sequence>MFGINRSDPMIVAVASRTTQTNMHSSTKILVLLVVACFYPAFLDAVSVSDVKLKILQEQRYIEQVVPSTKSSIADEVSQTRSRLNSRAENIKSDIKAGASSCQRWYEHIEGLQKSMINFMYQFQPCELNSGFDTLRKTKVSLASLVREADKLMALCTIISPSSCSSQTNSMNSAIDLIHSNSENTVSNIKREASACIATRAQNIEKLLDSSTSGWQKCNSSA</sequence>
<organism evidence="1 2">
    <name type="scientific">Nicrophorus vespilloides</name>
    <name type="common">Boreal carrion beetle</name>
    <dbReference type="NCBI Taxonomy" id="110193"/>
    <lineage>
        <taxon>Eukaryota</taxon>
        <taxon>Metazoa</taxon>
        <taxon>Ecdysozoa</taxon>
        <taxon>Arthropoda</taxon>
        <taxon>Hexapoda</taxon>
        <taxon>Insecta</taxon>
        <taxon>Pterygota</taxon>
        <taxon>Neoptera</taxon>
        <taxon>Endopterygota</taxon>
        <taxon>Coleoptera</taxon>
        <taxon>Polyphaga</taxon>
        <taxon>Staphyliniformia</taxon>
        <taxon>Silphidae</taxon>
        <taxon>Nicrophorinae</taxon>
        <taxon>Nicrophorus</taxon>
    </lineage>
</organism>
<protein>
    <submittedName>
        <fullName evidence="2">Uncharacterized protein LOC108559657</fullName>
    </submittedName>
</protein>
<dbReference type="GeneID" id="108559657"/>
<dbReference type="Proteomes" id="UP000695000">
    <property type="component" value="Unplaced"/>
</dbReference>
<keyword evidence="1" id="KW-1185">Reference proteome</keyword>
<proteinExistence type="predicted"/>
<name>A0ABM1MD45_NICVS</name>
<gene>
    <name evidence="2" type="primary">LOC108559657</name>
</gene>
<accession>A0ABM1MD45</accession>
<dbReference type="RefSeq" id="XP_017772495.1">
    <property type="nucleotide sequence ID" value="XM_017917006.1"/>
</dbReference>
<reference evidence="2" key="1">
    <citation type="submission" date="2025-08" db="UniProtKB">
        <authorList>
            <consortium name="RefSeq"/>
        </authorList>
    </citation>
    <scope>IDENTIFICATION</scope>
    <source>
        <tissue evidence="2">Whole Larva</tissue>
    </source>
</reference>
<evidence type="ECO:0000313" key="2">
    <source>
        <dbReference type="RefSeq" id="XP_017772495.1"/>
    </source>
</evidence>
<evidence type="ECO:0000313" key="1">
    <source>
        <dbReference type="Proteomes" id="UP000695000"/>
    </source>
</evidence>